<gene>
    <name evidence="9" type="ORF">AKO1_008391</name>
</gene>
<evidence type="ECO:0000256" key="4">
    <source>
        <dbReference type="ARBA" id="ARBA00049203"/>
    </source>
</evidence>
<dbReference type="AlphaFoldDB" id="A0AAW2YM72"/>
<evidence type="ECO:0000313" key="10">
    <source>
        <dbReference type="Proteomes" id="UP001431209"/>
    </source>
</evidence>
<name>A0AAW2YM72_9EUKA</name>
<evidence type="ECO:0000256" key="1">
    <source>
        <dbReference type="ARBA" id="ARBA00008645"/>
    </source>
</evidence>
<dbReference type="PRINTS" id="PR00412">
    <property type="entry name" value="EPOXHYDRLASE"/>
</dbReference>
<dbReference type="EC" id="3.1.1.-" evidence="5"/>
<dbReference type="EMBL" id="JAOPGA020000444">
    <property type="protein sequence ID" value="KAL0478601.1"/>
    <property type="molecule type" value="Genomic_DNA"/>
</dbReference>
<comment type="caution">
    <text evidence="9">The sequence shown here is derived from an EMBL/GenBank/DDBJ whole genome shotgun (WGS) entry which is preliminary data.</text>
</comment>
<dbReference type="GO" id="GO:0051723">
    <property type="term" value="F:protein methylesterase activity"/>
    <property type="evidence" value="ECO:0007669"/>
    <property type="project" value="UniProtKB-EC"/>
</dbReference>
<comment type="similarity">
    <text evidence="1 5">Belongs to the AB hydrolase superfamily.</text>
</comment>
<dbReference type="SUPFAM" id="SSF53474">
    <property type="entry name" value="alpha/beta-Hydrolases"/>
    <property type="match status" value="1"/>
</dbReference>
<dbReference type="InterPro" id="IPR000073">
    <property type="entry name" value="AB_hydrolase_1"/>
</dbReference>
<keyword evidence="10" id="KW-1185">Reference proteome</keyword>
<dbReference type="PIRSF" id="PIRSF022950">
    <property type="entry name" value="PPase_methylesterase_euk"/>
    <property type="match status" value="1"/>
</dbReference>
<organism evidence="9 10">
    <name type="scientific">Acrasis kona</name>
    <dbReference type="NCBI Taxonomy" id="1008807"/>
    <lineage>
        <taxon>Eukaryota</taxon>
        <taxon>Discoba</taxon>
        <taxon>Heterolobosea</taxon>
        <taxon>Tetramitia</taxon>
        <taxon>Eutetramitia</taxon>
        <taxon>Acrasidae</taxon>
        <taxon>Acrasis</taxon>
    </lineage>
</organism>
<feature type="active site" evidence="6">
    <location>
        <position position="316"/>
    </location>
</feature>
<evidence type="ECO:0000259" key="8">
    <source>
        <dbReference type="Pfam" id="PF12697"/>
    </source>
</evidence>
<dbReference type="PANTHER" id="PTHR14189">
    <property type="entry name" value="PROTEIN PHOSPHATASE METHYLESTERASE-1 RELATED"/>
    <property type="match status" value="1"/>
</dbReference>
<evidence type="ECO:0000313" key="9">
    <source>
        <dbReference type="EMBL" id="KAL0478601.1"/>
    </source>
</evidence>
<comment type="catalytic activity">
    <reaction evidence="4">
        <text>[phosphatase 2A protein]-C-terminal L-leucine methyl ester + H2O = [phosphatase 2A protein]-C-terminal L-leucine + methanol + H(+)</text>
        <dbReference type="Rhea" id="RHEA:48548"/>
        <dbReference type="Rhea" id="RHEA-COMP:12134"/>
        <dbReference type="Rhea" id="RHEA-COMP:12135"/>
        <dbReference type="ChEBI" id="CHEBI:15377"/>
        <dbReference type="ChEBI" id="CHEBI:15378"/>
        <dbReference type="ChEBI" id="CHEBI:17790"/>
        <dbReference type="ChEBI" id="CHEBI:90516"/>
        <dbReference type="ChEBI" id="CHEBI:90517"/>
        <dbReference type="EC" id="3.1.1.89"/>
    </reaction>
</comment>
<sequence>MDRLLFKRPGAPPMAPKKPAKEELNHIVQPNAYFKDERIVQVNDNKFSIYSSTVQKNEELGEDHTLLVFLHGGGLTSMSWAVCAQELRSMISSRPPPPVLHSKVKINTGPNSYQTVAIDLRGHGKTTTTDDSDFNIDTLVADVNGVISQIVSSPESRVVLIGHSLGGCVATKLAASKPTSFKVTGLVVVDVVEGTAVLSFENMKQVINNRPNKFTTPEQAIAWSLKNGQNNVESAQVSIPSQLMYDPNNQTHVWRTNLNDTVEHWPSWYKGLSNQFLSYHGPRLLLLASTNRLDTELMIAQMQGQFQMKVLNSTGHFMQEDEPGQIAKVIDTFLRTFSI</sequence>
<dbReference type="InterPro" id="IPR016812">
    <property type="entry name" value="PPase_methylesterase_euk"/>
</dbReference>
<evidence type="ECO:0000256" key="2">
    <source>
        <dbReference type="ARBA" id="ARBA00022487"/>
    </source>
</evidence>
<comment type="function">
    <text evidence="5">Demethylates proteins that have been reversibly carboxymethylated.</text>
</comment>
<keyword evidence="3 5" id="KW-0378">Hydrolase</keyword>
<feature type="domain" description="AB hydrolase-1" evidence="8">
    <location>
        <begin position="67"/>
        <end position="328"/>
    </location>
</feature>
<protein>
    <recommendedName>
        <fullName evidence="5">Protein phosphatase methylesterase 1</fullName>
        <shortName evidence="5">PME-1</shortName>
        <ecNumber evidence="5">3.1.1.-</ecNumber>
    </recommendedName>
</protein>
<dbReference type="Gene3D" id="3.40.50.1820">
    <property type="entry name" value="alpha/beta hydrolase"/>
    <property type="match status" value="1"/>
</dbReference>
<feature type="active site" evidence="6">
    <location>
        <position position="190"/>
    </location>
</feature>
<evidence type="ECO:0000256" key="3">
    <source>
        <dbReference type="ARBA" id="ARBA00022801"/>
    </source>
</evidence>
<reference evidence="9 10" key="1">
    <citation type="submission" date="2024-03" db="EMBL/GenBank/DDBJ databases">
        <title>The Acrasis kona genome and developmental transcriptomes reveal deep origins of eukaryotic multicellular pathways.</title>
        <authorList>
            <person name="Sheikh S."/>
            <person name="Fu C.-J."/>
            <person name="Brown M.W."/>
            <person name="Baldauf S.L."/>
        </authorList>
    </citation>
    <scope>NUCLEOTIDE SEQUENCE [LARGE SCALE GENOMIC DNA]</scope>
    <source>
        <strain evidence="9 10">ATCC MYA-3509</strain>
    </source>
</reference>
<dbReference type="Pfam" id="PF12697">
    <property type="entry name" value="Abhydrolase_6"/>
    <property type="match status" value="1"/>
</dbReference>
<proteinExistence type="inferred from homology"/>
<keyword evidence="2 5" id="KW-0719">Serine esterase</keyword>
<evidence type="ECO:0000256" key="6">
    <source>
        <dbReference type="PIRSR" id="PIRSR022950-1"/>
    </source>
</evidence>
<dbReference type="InterPro" id="IPR000639">
    <property type="entry name" value="Epox_hydrolase-like"/>
</dbReference>
<evidence type="ECO:0000256" key="7">
    <source>
        <dbReference type="SAM" id="MobiDB-lite"/>
    </source>
</evidence>
<accession>A0AAW2YM72</accession>
<feature type="active site" evidence="6">
    <location>
        <position position="164"/>
    </location>
</feature>
<feature type="region of interest" description="Disordered" evidence="7">
    <location>
        <begin position="1"/>
        <end position="20"/>
    </location>
</feature>
<dbReference type="PANTHER" id="PTHR14189:SF0">
    <property type="entry name" value="PROTEIN PHOSPHATASE METHYLESTERASE 1"/>
    <property type="match status" value="1"/>
</dbReference>
<dbReference type="Proteomes" id="UP001431209">
    <property type="component" value="Unassembled WGS sequence"/>
</dbReference>
<dbReference type="InterPro" id="IPR029058">
    <property type="entry name" value="AB_hydrolase_fold"/>
</dbReference>
<evidence type="ECO:0000256" key="5">
    <source>
        <dbReference type="PIRNR" id="PIRNR022950"/>
    </source>
</evidence>